<proteinExistence type="predicted"/>
<accession>A0A0F9DIZ2</accession>
<dbReference type="EMBL" id="LAZR01041442">
    <property type="protein sequence ID" value="KKL11983.1"/>
    <property type="molecule type" value="Genomic_DNA"/>
</dbReference>
<evidence type="ECO:0000313" key="1">
    <source>
        <dbReference type="EMBL" id="KKL11983.1"/>
    </source>
</evidence>
<protein>
    <submittedName>
        <fullName evidence="1">Uncharacterized protein</fullName>
    </submittedName>
</protein>
<reference evidence="1" key="1">
    <citation type="journal article" date="2015" name="Nature">
        <title>Complex archaea that bridge the gap between prokaryotes and eukaryotes.</title>
        <authorList>
            <person name="Spang A."/>
            <person name="Saw J.H."/>
            <person name="Jorgensen S.L."/>
            <person name="Zaremba-Niedzwiedzka K."/>
            <person name="Martijn J."/>
            <person name="Lind A.E."/>
            <person name="van Eijk R."/>
            <person name="Schleper C."/>
            <person name="Guy L."/>
            <person name="Ettema T.J."/>
        </authorList>
    </citation>
    <scope>NUCLEOTIDE SEQUENCE</scope>
</reference>
<dbReference type="AlphaFoldDB" id="A0A0F9DIZ2"/>
<gene>
    <name evidence="1" type="ORF">LCGC14_2540360</name>
</gene>
<comment type="caution">
    <text evidence="1">The sequence shown here is derived from an EMBL/GenBank/DDBJ whole genome shotgun (WGS) entry which is preliminary data.</text>
</comment>
<name>A0A0F9DIZ2_9ZZZZ</name>
<organism evidence="1">
    <name type="scientific">marine sediment metagenome</name>
    <dbReference type="NCBI Taxonomy" id="412755"/>
    <lineage>
        <taxon>unclassified sequences</taxon>
        <taxon>metagenomes</taxon>
        <taxon>ecological metagenomes</taxon>
    </lineage>
</organism>
<sequence>MKKCIACSKKIWPWQIECTKERQCIHRTPHASKTECAKCIHRTPHASKTKCAKCCLDQAHGNTGLCVDETAVVEKTGKIIKRRLGGKRVMVWKKII</sequence>